<accession>A0ABS1UA63</accession>
<reference evidence="1 2" key="1">
    <citation type="submission" date="2021-01" db="EMBL/GenBank/DDBJ databases">
        <title>Belnapia mucosa sp. nov. and Belnapia arida sp. nov., isolated from the Tabernas Desert (Almeria, Spain).</title>
        <authorList>
            <person name="Molina-Menor E."/>
            <person name="Vidal-Verdu A."/>
            <person name="Calonge A."/>
            <person name="Satari L."/>
            <person name="Pereto J."/>
            <person name="Porcar M."/>
        </authorList>
    </citation>
    <scope>NUCLEOTIDE SEQUENCE [LARGE SCALE GENOMIC DNA]</scope>
    <source>
        <strain evidence="1 2">T18</strain>
    </source>
</reference>
<gene>
    <name evidence="1" type="ORF">JMJ56_26665</name>
</gene>
<name>A0ABS1UA63_9PROT</name>
<protein>
    <submittedName>
        <fullName evidence="1">Uncharacterized protein</fullName>
    </submittedName>
</protein>
<sequence>MANPIVSATLKLGARKDVKSFVEKVIGLVAEGYSKNTGQNIPPKLVAFLTAFIWAWIDFIDEASVRRGKIDAKDAGLFAVKKALNAVGMLEGEYAECGVAFASAIVSLVDNWGIIANTGRMAVAAGPTPLGGALALVSLGASIAVGLDFLNAYQKCEPLISKMINQDTLHESKKQLIVIYHHQNVCSIDDGENISTEANMSSVSTRM</sequence>
<evidence type="ECO:0000313" key="1">
    <source>
        <dbReference type="EMBL" id="MBL6081578.1"/>
    </source>
</evidence>
<evidence type="ECO:0000313" key="2">
    <source>
        <dbReference type="Proteomes" id="UP000660885"/>
    </source>
</evidence>
<dbReference type="RefSeq" id="WP_202834790.1">
    <property type="nucleotide sequence ID" value="NZ_JAETWB010000030.1"/>
</dbReference>
<dbReference type="Proteomes" id="UP000660885">
    <property type="component" value="Unassembled WGS sequence"/>
</dbReference>
<organism evidence="1 2">
    <name type="scientific">Belnapia arida</name>
    <dbReference type="NCBI Taxonomy" id="2804533"/>
    <lineage>
        <taxon>Bacteria</taxon>
        <taxon>Pseudomonadati</taxon>
        <taxon>Pseudomonadota</taxon>
        <taxon>Alphaproteobacteria</taxon>
        <taxon>Acetobacterales</taxon>
        <taxon>Roseomonadaceae</taxon>
        <taxon>Belnapia</taxon>
    </lineage>
</organism>
<dbReference type="EMBL" id="JAETWB010000030">
    <property type="protein sequence ID" value="MBL6081578.1"/>
    <property type="molecule type" value="Genomic_DNA"/>
</dbReference>
<keyword evidence="2" id="KW-1185">Reference proteome</keyword>
<comment type="caution">
    <text evidence="1">The sequence shown here is derived from an EMBL/GenBank/DDBJ whole genome shotgun (WGS) entry which is preliminary data.</text>
</comment>
<proteinExistence type="predicted"/>